<dbReference type="Proteomes" id="UP000252100">
    <property type="component" value="Chromosome"/>
</dbReference>
<feature type="compositionally biased region" description="Acidic residues" evidence="1">
    <location>
        <begin position="71"/>
        <end position="101"/>
    </location>
</feature>
<organism evidence="3 4">
    <name type="scientific">Salicibibacter kimchii</name>
    <dbReference type="NCBI Taxonomy" id="2099786"/>
    <lineage>
        <taxon>Bacteria</taxon>
        <taxon>Bacillati</taxon>
        <taxon>Bacillota</taxon>
        <taxon>Bacilli</taxon>
        <taxon>Bacillales</taxon>
        <taxon>Bacillaceae</taxon>
        <taxon>Salicibibacter</taxon>
    </lineage>
</organism>
<reference evidence="3 4" key="1">
    <citation type="journal article" date="2018" name="J. Microbiol.">
        <title>Salicibibacter kimchii gen. nov., sp. nov., a moderately halophilic and alkalitolerant bacterium in the family Bacillaceae, isolated from kimchi.</title>
        <authorList>
            <person name="Jang J.Y."/>
            <person name="Oh Y.J."/>
            <person name="Lim S.K."/>
            <person name="Park H.K."/>
            <person name="Lee C."/>
            <person name="Kim J.Y."/>
            <person name="Lee M.A."/>
            <person name="Choi H.J."/>
        </authorList>
    </citation>
    <scope>NUCLEOTIDE SEQUENCE [LARGE SCALE GENOMIC DNA]</scope>
    <source>
        <strain evidence="3 4">NKC1-1</strain>
    </source>
</reference>
<keyword evidence="2" id="KW-0472">Membrane</keyword>
<dbReference type="EMBL" id="CP031092">
    <property type="protein sequence ID" value="AXF55897.1"/>
    <property type="molecule type" value="Genomic_DNA"/>
</dbReference>
<keyword evidence="2" id="KW-0812">Transmembrane</keyword>
<dbReference type="RefSeq" id="WP_114372193.1">
    <property type="nucleotide sequence ID" value="NZ_CP031092.1"/>
</dbReference>
<keyword evidence="4" id="KW-1185">Reference proteome</keyword>
<evidence type="ECO:0000256" key="1">
    <source>
        <dbReference type="SAM" id="MobiDB-lite"/>
    </source>
</evidence>
<gene>
    <name evidence="3" type="ORF">DT065_07560</name>
</gene>
<proteinExistence type="predicted"/>
<name>A0A345BY66_9BACI</name>
<dbReference type="KEGG" id="rue:DT065_07560"/>
<sequence>MKKYHGVRKIKLGIPFQLFAISYLSFCIVAMATSSTTASFHSETRTLERDILAADTFTESTDDADKPSKEDEAEENEEDENEEQEIDTEEEEEDAETTGDE</sequence>
<evidence type="ECO:0000256" key="2">
    <source>
        <dbReference type="SAM" id="Phobius"/>
    </source>
</evidence>
<evidence type="ECO:0000313" key="3">
    <source>
        <dbReference type="EMBL" id="AXF55897.1"/>
    </source>
</evidence>
<evidence type="ECO:0000313" key="4">
    <source>
        <dbReference type="Proteomes" id="UP000252100"/>
    </source>
</evidence>
<feature type="region of interest" description="Disordered" evidence="1">
    <location>
        <begin position="54"/>
        <end position="101"/>
    </location>
</feature>
<accession>A0A345BY66</accession>
<protein>
    <submittedName>
        <fullName evidence="3">Uncharacterized protein</fullName>
    </submittedName>
</protein>
<feature type="transmembrane region" description="Helical" evidence="2">
    <location>
        <begin position="12"/>
        <end position="32"/>
    </location>
</feature>
<keyword evidence="2" id="KW-1133">Transmembrane helix</keyword>
<dbReference type="AlphaFoldDB" id="A0A345BY66"/>